<evidence type="ECO:0000313" key="2">
    <source>
        <dbReference type="Proteomes" id="UP000215127"/>
    </source>
</evidence>
<sequence length="354" mass="39531">MSAHVNAKIIGASPAFLGMSASQARKDLNVNNIELLHLKFIFLINKEYGDIDEIRRTRHLYNMDEQTIRLLAILPLEIIHKIYNDLPIPASLSFVVTHHSPNNRAVRLHCTNINEWAAQLSMLSAFPALASMARDDAAILPKLPAQDHQITIRINQQPAARISTPSTTLSAANLSDEAILDFLLSRFSLIVIEGLCLQGGMALQLTYTYTLSPSGLWALHPKLAPRPNMSVDLPLRGVLALVDKAVRSELGSVFNGEVGMAAIEHAGGKFSEVLEKAVVDQIEWEKDVAEKEKQWMKERCEFMDRILVEEEEERELGARLARMCRRGRQRVVRGLERVGLGVYFCLGGRFEVGC</sequence>
<organism evidence="1 2">
    <name type="scientific">Zymoseptoria tritici (strain ST99CH_3D7)</name>
    <dbReference type="NCBI Taxonomy" id="1276538"/>
    <lineage>
        <taxon>Eukaryota</taxon>
        <taxon>Fungi</taxon>
        <taxon>Dikarya</taxon>
        <taxon>Ascomycota</taxon>
        <taxon>Pezizomycotina</taxon>
        <taxon>Dothideomycetes</taxon>
        <taxon>Dothideomycetidae</taxon>
        <taxon>Mycosphaerellales</taxon>
        <taxon>Mycosphaerellaceae</taxon>
        <taxon>Zymoseptoria</taxon>
    </lineage>
</organism>
<name>A0A1X7RZT8_ZYMT9</name>
<evidence type="ECO:0000313" key="1">
    <source>
        <dbReference type="EMBL" id="SMQ52899.1"/>
    </source>
</evidence>
<proteinExistence type="predicted"/>
<reference evidence="1 2" key="1">
    <citation type="submission" date="2016-06" db="EMBL/GenBank/DDBJ databases">
        <authorList>
            <person name="Kjaerup R.B."/>
            <person name="Dalgaard T.S."/>
            <person name="Juul-Madsen H.R."/>
        </authorList>
    </citation>
    <scope>NUCLEOTIDE SEQUENCE [LARGE SCALE GENOMIC DNA]</scope>
</reference>
<keyword evidence="2" id="KW-1185">Reference proteome</keyword>
<dbReference type="AlphaFoldDB" id="A0A1X7RZT8"/>
<accession>A0A1X7RZT8</accession>
<protein>
    <submittedName>
        <fullName evidence="1">Uncharacterized protein</fullName>
    </submittedName>
</protein>
<dbReference type="Proteomes" id="UP000215127">
    <property type="component" value="Chromosome 7"/>
</dbReference>
<dbReference type="EMBL" id="LT853698">
    <property type="protein sequence ID" value="SMQ52899.1"/>
    <property type="molecule type" value="Genomic_DNA"/>
</dbReference>
<gene>
    <name evidence="1" type="ORF">ZT3D7_G8052</name>
</gene>